<accession>A0ABQ3W4N0</accession>
<dbReference type="NCBIfam" id="NF008521">
    <property type="entry name" value="PRK11448.1"/>
    <property type="match status" value="1"/>
</dbReference>
<dbReference type="PANTHER" id="PTHR47396:SF1">
    <property type="entry name" value="ATP-DEPENDENT HELICASE IRC3-RELATED"/>
    <property type="match status" value="1"/>
</dbReference>
<evidence type="ECO:0000259" key="3">
    <source>
        <dbReference type="PROSITE" id="PS51194"/>
    </source>
</evidence>
<reference evidence="5" key="1">
    <citation type="submission" date="2021-01" db="EMBL/GenBank/DDBJ databases">
        <title>Draft genome sequence of Nasalis larvatus strain YZ03.</title>
        <authorList>
            <person name="Suzuki-Hashido N."/>
            <person name="Tsuchida S."/>
            <person name="Hayakawa T."/>
        </authorList>
    </citation>
    <scope>NUCLEOTIDE SEQUENCE [LARGE SCALE GENOMIC DNA]</scope>
    <source>
        <strain evidence="5">YZ03</strain>
    </source>
</reference>
<dbReference type="PROSITE" id="PS51194">
    <property type="entry name" value="HELICASE_CTER"/>
    <property type="match status" value="1"/>
</dbReference>
<dbReference type="InterPro" id="IPR013670">
    <property type="entry name" value="EcoEI_R_C_dom"/>
</dbReference>
<sequence length="1066" mass="123296">MSNFSISGKEYQRYADLAMTAEKMIFDSPEASLATFGIFAEQLTQEIFKLDGLVDWNLNQKERIEKMRRSANDYPNSVTYYLDDLRRRRNRAAHDSSYQPTIEAALKVDKESYVIWTWFLETFTQAEIPEYVDPVDSHKSMFDESEKIKQLEAEIEKLRKQSPVQTVSDETRQKRHEINLEFARRHKLTEDETRELIDQQLRDAGWEVDSKKLNNWTNHTVPESGQNVAIAEWKFKNGERADYVLFMNKKAVGIIEAKKYDQAVQGALDQARDYLKDAKAEADFDPYKISEADFMFSTNGRPYLEQFKEQSGIWFWDARNPEHPDRALESWLTPADLKMKLDAKVEKSADEDLAADKDYPDFAARDYQIAAIQSVEEAISDHKTKILLAMATGTGKTRTAISLMYRLLKHKRARRILYLVDRQSLADQTAIALKDNKVNGQSISDIYSVAEYSQKVPQSTDKIHISTVQGLVNRLFNTEDGERQISPGTYDFVIVDEAHRGYFEDKEMSDEEVKFYDQSDYVSQYRRVVDYFDAVAIGMTATPALQTVQIFGQPVYTYSYRQAVLDGYLMDHNAPHVIKTKLLEEGIHLKKGEHASVYNYDDQTLEQVELPDDLDFDVDSFNRKVVNESFNRIVCQELVKQLDPTDRDLGKTLIFATRDDHADMIVRLLKEEFAKAGRPVGANVIMKITGQDRHREDHIKEFKNEEFPNIVVTVDLLTTGIDVPSIANLVFLRRVKSRILFEQMLGRATRKYEGIDAFNIYDAVGQFESMATYTDMGQVVKEKYVHRGIMDMYNLIEKSEDEDDYREYRSQLVAKVQRKLQRMDDKQKEKLAKAGQLKEDLTAWARKLENLSKEELLSSKNRLELIDEFRLKENKAVISNEKDELISSEQAFGDKLQEPDDYLESFNAFIKNNVNEVAGLELLINRPRDLTLSELNKICETLEARGYREQDLQIAWKKTNKETTAANIISFIRKAAIGTPLQSEDELIKRAMGKVYDMAEWTVPQKKWLERIEKQLRENNILGPNAQEAFDDNATFKAKGGYKMMQRVFDNQADKIVDTINDIMFA</sequence>
<dbReference type="CDD" id="cd18799">
    <property type="entry name" value="SF2_C_EcoAI-like"/>
    <property type="match status" value="1"/>
</dbReference>
<feature type="coiled-coil region" evidence="1">
    <location>
        <begin position="809"/>
        <end position="854"/>
    </location>
</feature>
<dbReference type="InterPro" id="IPR027417">
    <property type="entry name" value="P-loop_NTPase"/>
</dbReference>
<comment type="caution">
    <text evidence="4">The sequence shown here is derived from an EMBL/GenBank/DDBJ whole genome shotgun (WGS) entry which is preliminary data.</text>
</comment>
<evidence type="ECO:0000313" key="5">
    <source>
        <dbReference type="Proteomes" id="UP000616547"/>
    </source>
</evidence>
<dbReference type="PANTHER" id="PTHR47396">
    <property type="entry name" value="TYPE I RESTRICTION ENZYME ECOKI R PROTEIN"/>
    <property type="match status" value="1"/>
</dbReference>
<evidence type="ECO:0000313" key="4">
    <source>
        <dbReference type="EMBL" id="GHW01391.1"/>
    </source>
</evidence>
<dbReference type="InterPro" id="IPR006935">
    <property type="entry name" value="Helicase/UvrB_N"/>
</dbReference>
<dbReference type="InterPro" id="IPR014001">
    <property type="entry name" value="Helicase_ATP-bd"/>
</dbReference>
<dbReference type="Pfam" id="PF08463">
    <property type="entry name" value="EcoEI_R_C"/>
    <property type="match status" value="1"/>
</dbReference>
<dbReference type="CDD" id="cd18032">
    <property type="entry name" value="DEXHc_RE_I_III_res"/>
    <property type="match status" value="1"/>
</dbReference>
<dbReference type="Pfam" id="PF00271">
    <property type="entry name" value="Helicase_C"/>
    <property type="match status" value="1"/>
</dbReference>
<dbReference type="RefSeq" id="WP_201336143.1">
    <property type="nucleotide sequence ID" value="NZ_BOCI01000288.1"/>
</dbReference>
<dbReference type="SMART" id="SM00487">
    <property type="entry name" value="DEXDc"/>
    <property type="match status" value="1"/>
</dbReference>
<dbReference type="Gene3D" id="3.40.50.300">
    <property type="entry name" value="P-loop containing nucleotide triphosphate hydrolases"/>
    <property type="match status" value="2"/>
</dbReference>
<dbReference type="EMBL" id="BOCI01000288">
    <property type="protein sequence ID" value="GHW01391.1"/>
    <property type="molecule type" value="Genomic_DNA"/>
</dbReference>
<dbReference type="Pfam" id="PF04313">
    <property type="entry name" value="HSDR_N"/>
    <property type="match status" value="1"/>
</dbReference>
<gene>
    <name evidence="4" type="primary">hsdR</name>
    <name evidence="4" type="ORF">lacNasYZ03_10780</name>
</gene>
<dbReference type="InterPro" id="IPR050742">
    <property type="entry name" value="Helicase_Restrict-Modif_Enz"/>
</dbReference>
<proteinExistence type="predicted"/>
<dbReference type="InterPro" id="IPR007409">
    <property type="entry name" value="Restrct_endonuc_type1_HsdR_N"/>
</dbReference>
<protein>
    <submittedName>
        <fullName evidence="4">Type I restriction-modification system deoxyribonuclease</fullName>
    </submittedName>
</protein>
<dbReference type="PROSITE" id="PS51192">
    <property type="entry name" value="HELICASE_ATP_BIND_1"/>
    <property type="match status" value="1"/>
</dbReference>
<organism evidence="4 5">
    <name type="scientific">Lactobacillus nasalidis</name>
    <dbReference type="NCBI Taxonomy" id="2797258"/>
    <lineage>
        <taxon>Bacteria</taxon>
        <taxon>Bacillati</taxon>
        <taxon>Bacillota</taxon>
        <taxon>Bacilli</taxon>
        <taxon>Lactobacillales</taxon>
        <taxon>Lactobacillaceae</taxon>
        <taxon>Lactobacillus</taxon>
    </lineage>
</organism>
<keyword evidence="5" id="KW-1185">Reference proteome</keyword>
<dbReference type="SUPFAM" id="SSF52540">
    <property type="entry name" value="P-loop containing nucleoside triphosphate hydrolases"/>
    <property type="match status" value="1"/>
</dbReference>
<evidence type="ECO:0000256" key="1">
    <source>
        <dbReference type="SAM" id="Coils"/>
    </source>
</evidence>
<dbReference type="SMART" id="SM00490">
    <property type="entry name" value="HELICc"/>
    <property type="match status" value="1"/>
</dbReference>
<feature type="domain" description="Helicase ATP-binding" evidence="2">
    <location>
        <begin position="377"/>
        <end position="561"/>
    </location>
</feature>
<name>A0ABQ3W4N0_9LACO</name>
<dbReference type="Pfam" id="PF04851">
    <property type="entry name" value="ResIII"/>
    <property type="match status" value="1"/>
</dbReference>
<feature type="domain" description="Helicase C-terminal" evidence="3">
    <location>
        <begin position="641"/>
        <end position="796"/>
    </location>
</feature>
<evidence type="ECO:0000259" key="2">
    <source>
        <dbReference type="PROSITE" id="PS51192"/>
    </source>
</evidence>
<keyword evidence="1" id="KW-0175">Coiled coil</keyword>
<dbReference type="Proteomes" id="UP000616547">
    <property type="component" value="Unassembled WGS sequence"/>
</dbReference>
<dbReference type="Gene3D" id="3.90.1570.30">
    <property type="match status" value="1"/>
</dbReference>
<dbReference type="InterPro" id="IPR001650">
    <property type="entry name" value="Helicase_C-like"/>
</dbReference>